<feature type="domain" description="Luciferase-like" evidence="5">
    <location>
        <begin position="10"/>
        <end position="250"/>
    </location>
</feature>
<dbReference type="PANTHER" id="PTHR42847:SF8">
    <property type="entry name" value="CONSERVED PROTEIN"/>
    <property type="match status" value="1"/>
</dbReference>
<sequence length="301" mass="33496">MEIGAQVGCYRNTWDSIRTVVELLEAGPWSSVWFADHYLPPPGRREEEHLPAHEAFTLIAAVAGFTERLRLGHLVLGNTYRNPALVAKMATTLDQISHGRFTLGIGASWFKREHEAYGWDFPSMRERQDRFEEAVELIRALFTQEGPVSFNGRYYHLDEAPMAPGCFQEPHIPILVGGTGERRTLRTLAQSGDIMNLDGWAGGPMSAEYFRHKVGVVEKHCETVGRDPAEIRYTVLMPTMVTDDSSAVAEFMANRRLGEGSAAGPKNYVIERIGEIVDAGASEIMIGGVLTDDLEQYQLIA</sequence>
<proteinExistence type="predicted"/>
<evidence type="ECO:0000256" key="2">
    <source>
        <dbReference type="ARBA" id="ARBA00022643"/>
    </source>
</evidence>
<dbReference type="GO" id="GO:0008726">
    <property type="term" value="F:alkanesulfonate monooxygenase activity"/>
    <property type="evidence" value="ECO:0007669"/>
    <property type="project" value="TreeGrafter"/>
</dbReference>
<keyword evidence="1" id="KW-0285">Flavoprotein</keyword>
<evidence type="ECO:0000259" key="5">
    <source>
        <dbReference type="Pfam" id="PF00296"/>
    </source>
</evidence>
<dbReference type="InterPro" id="IPR036661">
    <property type="entry name" value="Luciferase-like_sf"/>
</dbReference>
<evidence type="ECO:0000256" key="3">
    <source>
        <dbReference type="ARBA" id="ARBA00023002"/>
    </source>
</evidence>
<accession>A0A381Y5A7</accession>
<dbReference type="InterPro" id="IPR011251">
    <property type="entry name" value="Luciferase-like_dom"/>
</dbReference>
<dbReference type="InterPro" id="IPR050172">
    <property type="entry name" value="SsuD_RutA_monooxygenase"/>
</dbReference>
<dbReference type="PANTHER" id="PTHR42847">
    <property type="entry name" value="ALKANESULFONATE MONOOXYGENASE"/>
    <property type="match status" value="1"/>
</dbReference>
<dbReference type="GO" id="GO:0046306">
    <property type="term" value="P:alkanesulfonate catabolic process"/>
    <property type="evidence" value="ECO:0007669"/>
    <property type="project" value="TreeGrafter"/>
</dbReference>
<keyword evidence="3" id="KW-0560">Oxidoreductase</keyword>
<feature type="non-terminal residue" evidence="6">
    <location>
        <position position="1"/>
    </location>
</feature>
<evidence type="ECO:0000256" key="1">
    <source>
        <dbReference type="ARBA" id="ARBA00022630"/>
    </source>
</evidence>
<dbReference type="AlphaFoldDB" id="A0A381Y5A7"/>
<organism evidence="6">
    <name type="scientific">marine metagenome</name>
    <dbReference type="NCBI Taxonomy" id="408172"/>
    <lineage>
        <taxon>unclassified sequences</taxon>
        <taxon>metagenomes</taxon>
        <taxon>ecological metagenomes</taxon>
    </lineage>
</organism>
<dbReference type="Gene3D" id="3.20.20.30">
    <property type="entry name" value="Luciferase-like domain"/>
    <property type="match status" value="1"/>
</dbReference>
<dbReference type="EMBL" id="UINC01017323">
    <property type="protein sequence ID" value="SVA71663.1"/>
    <property type="molecule type" value="Genomic_DNA"/>
</dbReference>
<dbReference type="Pfam" id="PF00296">
    <property type="entry name" value="Bac_luciferase"/>
    <property type="match status" value="1"/>
</dbReference>
<evidence type="ECO:0000256" key="4">
    <source>
        <dbReference type="ARBA" id="ARBA00023033"/>
    </source>
</evidence>
<reference evidence="6" key="1">
    <citation type="submission" date="2018-05" db="EMBL/GenBank/DDBJ databases">
        <authorList>
            <person name="Lanie J.A."/>
            <person name="Ng W.-L."/>
            <person name="Kazmierczak K.M."/>
            <person name="Andrzejewski T.M."/>
            <person name="Davidsen T.M."/>
            <person name="Wayne K.J."/>
            <person name="Tettelin H."/>
            <person name="Glass J.I."/>
            <person name="Rusch D."/>
            <person name="Podicherti R."/>
            <person name="Tsui H.-C.T."/>
            <person name="Winkler M.E."/>
        </authorList>
    </citation>
    <scope>NUCLEOTIDE SEQUENCE</scope>
</reference>
<gene>
    <name evidence="6" type="ORF">METZ01_LOCUS124517</name>
</gene>
<feature type="non-terminal residue" evidence="6">
    <location>
        <position position="301"/>
    </location>
</feature>
<dbReference type="SUPFAM" id="SSF51679">
    <property type="entry name" value="Bacterial luciferase-like"/>
    <property type="match status" value="1"/>
</dbReference>
<keyword evidence="2" id="KW-0288">FMN</keyword>
<protein>
    <recommendedName>
        <fullName evidence="5">Luciferase-like domain-containing protein</fullName>
    </recommendedName>
</protein>
<evidence type="ECO:0000313" key="6">
    <source>
        <dbReference type="EMBL" id="SVA71663.1"/>
    </source>
</evidence>
<name>A0A381Y5A7_9ZZZZ</name>
<keyword evidence="4" id="KW-0503">Monooxygenase</keyword>